<dbReference type="EMBL" id="KL142394">
    <property type="protein sequence ID" value="KDR71105.1"/>
    <property type="molecule type" value="Genomic_DNA"/>
</dbReference>
<reference evidence="2" key="1">
    <citation type="journal article" date="2014" name="Proc. Natl. Acad. Sci. U.S.A.">
        <title>Extensive sampling of basidiomycete genomes demonstrates inadequacy of the white-rot/brown-rot paradigm for wood decay fungi.</title>
        <authorList>
            <person name="Riley R."/>
            <person name="Salamov A.A."/>
            <person name="Brown D.W."/>
            <person name="Nagy L.G."/>
            <person name="Floudas D."/>
            <person name="Held B.W."/>
            <person name="Levasseur A."/>
            <person name="Lombard V."/>
            <person name="Morin E."/>
            <person name="Otillar R."/>
            <person name="Lindquist E.A."/>
            <person name="Sun H."/>
            <person name="LaButti K.M."/>
            <person name="Schmutz J."/>
            <person name="Jabbour D."/>
            <person name="Luo H."/>
            <person name="Baker S.E."/>
            <person name="Pisabarro A.G."/>
            <person name="Walton J.D."/>
            <person name="Blanchette R.A."/>
            <person name="Henrissat B."/>
            <person name="Martin F."/>
            <person name="Cullen D."/>
            <person name="Hibbett D.S."/>
            <person name="Grigoriev I.V."/>
        </authorList>
    </citation>
    <scope>NUCLEOTIDE SEQUENCE [LARGE SCALE GENOMIC DNA]</scope>
    <source>
        <strain evidence="2">CBS 339.88</strain>
    </source>
</reference>
<organism evidence="1 2">
    <name type="scientific">Galerina marginata (strain CBS 339.88)</name>
    <dbReference type="NCBI Taxonomy" id="685588"/>
    <lineage>
        <taxon>Eukaryota</taxon>
        <taxon>Fungi</taxon>
        <taxon>Dikarya</taxon>
        <taxon>Basidiomycota</taxon>
        <taxon>Agaricomycotina</taxon>
        <taxon>Agaricomycetes</taxon>
        <taxon>Agaricomycetidae</taxon>
        <taxon>Agaricales</taxon>
        <taxon>Agaricineae</taxon>
        <taxon>Strophariaceae</taxon>
        <taxon>Galerina</taxon>
    </lineage>
</organism>
<dbReference type="AlphaFoldDB" id="A0A067SJH9"/>
<proteinExistence type="predicted"/>
<protein>
    <submittedName>
        <fullName evidence="1">Uncharacterized protein</fullName>
    </submittedName>
</protein>
<evidence type="ECO:0000313" key="1">
    <source>
        <dbReference type="EMBL" id="KDR71105.1"/>
    </source>
</evidence>
<keyword evidence="2" id="KW-1185">Reference proteome</keyword>
<gene>
    <name evidence="1" type="ORF">GALMADRAFT_805237</name>
</gene>
<accession>A0A067SJH9</accession>
<dbReference type="HOGENOM" id="CLU_1885924_0_0_1"/>
<dbReference type="Proteomes" id="UP000027222">
    <property type="component" value="Unassembled WGS sequence"/>
</dbReference>
<name>A0A067SJH9_GALM3</name>
<sequence>MATENGMGDPIKVCRIDTGVFLEPTLLWLCPTLFAINHDALNRYRLIHGQGARTAPRLLHAMLVLALTVIDQIYVKHNGDKTDLLDVSFFILDLVVTRGRIYSSTLAGDVVAMLVCSVYMRTWRRAVVTNGHSSL</sequence>
<evidence type="ECO:0000313" key="2">
    <source>
        <dbReference type="Proteomes" id="UP000027222"/>
    </source>
</evidence>